<reference evidence="2" key="1">
    <citation type="submission" date="2019-08" db="EMBL/GenBank/DDBJ databases">
        <title>Reference gene set and small RNA set construction with multiple tissues from Davidia involucrata Baill.</title>
        <authorList>
            <person name="Yang H."/>
            <person name="Zhou C."/>
            <person name="Li G."/>
            <person name="Wang J."/>
            <person name="Gao P."/>
            <person name="Wang M."/>
            <person name="Wang R."/>
            <person name="Zhao Y."/>
        </authorList>
    </citation>
    <scope>NUCLEOTIDE SEQUENCE</scope>
    <source>
        <tissue evidence="2">Mixed with DoveR01_LX</tissue>
    </source>
</reference>
<proteinExistence type="predicted"/>
<dbReference type="PANTHER" id="PTHR38530">
    <property type="entry name" value="OS06G0468300 PROTEIN"/>
    <property type="match status" value="1"/>
</dbReference>
<evidence type="ECO:0000313" key="2">
    <source>
        <dbReference type="EMBL" id="MPA63113.1"/>
    </source>
</evidence>
<dbReference type="AlphaFoldDB" id="A0A5B7B6X7"/>
<name>A0A5B7B6X7_DAVIN</name>
<evidence type="ECO:0000256" key="1">
    <source>
        <dbReference type="SAM" id="MobiDB-lite"/>
    </source>
</evidence>
<feature type="region of interest" description="Disordered" evidence="1">
    <location>
        <begin position="1"/>
        <end position="66"/>
    </location>
</feature>
<accession>A0A5B7B6X7</accession>
<dbReference type="EMBL" id="GHES01032554">
    <property type="protein sequence ID" value="MPA63113.1"/>
    <property type="molecule type" value="Transcribed_RNA"/>
</dbReference>
<feature type="compositionally biased region" description="Low complexity" evidence="1">
    <location>
        <begin position="17"/>
        <end position="26"/>
    </location>
</feature>
<gene>
    <name evidence="2" type="ORF">Din_032554</name>
</gene>
<sequence length="538" mass="57950">MRDNQAPDEEKEATNKPASASVPADSPSRKRLLADPKPNQGSAAASSESALSSDSSSDRFRKKTRDLPNLSDCHSCGLRINNTNPNGKLQTLDSVWRITLLCKKCIKRVQSAELCSYCFSETAENDCYRCPDCERCVHKDCVVKYRCFPPWSYCCSESGFLVCVDCWVPKLLANSNKVCKRRRNKQVVSKPCLAGDSRVPVNGGGHKSLEDVVKDANCVVEEKIAVMANENALRKAVVVKRAVELTNGALDLVAKKGEKGVKNNCSVSSSSASSTTTVVDDAELAFQLHRAMNSSPRISKKSCSINSSCLAVPKIWDCNGGLSVRVLGSRGSPTRCGNFAACTTNELAENLDRPVSEPSGCVSASDDGSCIDLDHLKPGVDTRFSTGDKECRENGEIGLDVGLVGRCSSDHDNIMISESQSCQKQDESGLELHPNDTITQCGLKCDGNNNMLHDGRCNGKPDRYLIKYSKRHLGSKAISNRGTKFLYDGFLVENEAVAPGLPLNCSKESISSSDAPFNSCAVPIQASACGSGSSQDQS</sequence>
<feature type="compositionally biased region" description="Low complexity" evidence="1">
    <location>
        <begin position="42"/>
        <end position="55"/>
    </location>
</feature>
<organism evidence="2">
    <name type="scientific">Davidia involucrata</name>
    <name type="common">Dove tree</name>
    <dbReference type="NCBI Taxonomy" id="16924"/>
    <lineage>
        <taxon>Eukaryota</taxon>
        <taxon>Viridiplantae</taxon>
        <taxon>Streptophyta</taxon>
        <taxon>Embryophyta</taxon>
        <taxon>Tracheophyta</taxon>
        <taxon>Spermatophyta</taxon>
        <taxon>Magnoliopsida</taxon>
        <taxon>eudicotyledons</taxon>
        <taxon>Gunneridae</taxon>
        <taxon>Pentapetalae</taxon>
        <taxon>asterids</taxon>
        <taxon>Cornales</taxon>
        <taxon>Nyssaceae</taxon>
        <taxon>Davidia</taxon>
    </lineage>
</organism>
<protein>
    <submittedName>
        <fullName evidence="2">Uncharacterized protein</fullName>
    </submittedName>
</protein>
<feature type="compositionally biased region" description="Acidic residues" evidence="1">
    <location>
        <begin position="1"/>
        <end position="11"/>
    </location>
</feature>